<feature type="compositionally biased region" description="Basic and acidic residues" evidence="1">
    <location>
        <begin position="94"/>
        <end position="103"/>
    </location>
</feature>
<accession>A0AAV2NDW3</accession>
<feature type="compositionally biased region" description="Basic and acidic residues" evidence="1">
    <location>
        <begin position="142"/>
        <end position="166"/>
    </location>
</feature>
<sequence length="221" mass="25011">MMRPNEKLQLIEASHVKKRREREESGDSSPCKVHDVASPPPRFPRESVYKRRKDDATRCSPALVDNADRTRPLGYANTNLSGRHFNGETTAFGQRERRRERSECSLRLRIREDTRSDSLKVGSQSVSQIAGQRGQPGPGRRGGKERERKEGRNEEGKRGCESERRGNAWQASTGSISRGKDKFLIGPRYTDDSLLVDLITPRYGGLYKPTIDCAYPNHLLS</sequence>
<dbReference type="AlphaFoldDB" id="A0AAV2NDW3"/>
<feature type="region of interest" description="Disordered" evidence="1">
    <location>
        <begin position="1"/>
        <end position="103"/>
    </location>
</feature>
<keyword evidence="3" id="KW-1185">Reference proteome</keyword>
<protein>
    <submittedName>
        <fullName evidence="2">Uncharacterized protein</fullName>
    </submittedName>
</protein>
<gene>
    <name evidence="2" type="ORF">LPLAT_LOCUS3989</name>
</gene>
<evidence type="ECO:0000256" key="1">
    <source>
        <dbReference type="SAM" id="MobiDB-lite"/>
    </source>
</evidence>
<proteinExistence type="predicted"/>
<feature type="region of interest" description="Disordered" evidence="1">
    <location>
        <begin position="115"/>
        <end position="174"/>
    </location>
</feature>
<dbReference type="EMBL" id="OZ034836">
    <property type="protein sequence ID" value="CAL1678095.1"/>
    <property type="molecule type" value="Genomic_DNA"/>
</dbReference>
<organism evidence="2 3">
    <name type="scientific">Lasius platythorax</name>
    <dbReference type="NCBI Taxonomy" id="488582"/>
    <lineage>
        <taxon>Eukaryota</taxon>
        <taxon>Metazoa</taxon>
        <taxon>Ecdysozoa</taxon>
        <taxon>Arthropoda</taxon>
        <taxon>Hexapoda</taxon>
        <taxon>Insecta</taxon>
        <taxon>Pterygota</taxon>
        <taxon>Neoptera</taxon>
        <taxon>Endopterygota</taxon>
        <taxon>Hymenoptera</taxon>
        <taxon>Apocrita</taxon>
        <taxon>Aculeata</taxon>
        <taxon>Formicoidea</taxon>
        <taxon>Formicidae</taxon>
        <taxon>Formicinae</taxon>
        <taxon>Lasius</taxon>
        <taxon>Lasius</taxon>
    </lineage>
</organism>
<feature type="compositionally biased region" description="Basic and acidic residues" evidence="1">
    <location>
        <begin position="43"/>
        <end position="57"/>
    </location>
</feature>
<dbReference type="Proteomes" id="UP001497644">
    <property type="component" value="Chromosome 13"/>
</dbReference>
<reference evidence="2" key="1">
    <citation type="submission" date="2024-04" db="EMBL/GenBank/DDBJ databases">
        <authorList>
            <consortium name="Molecular Ecology Group"/>
        </authorList>
    </citation>
    <scope>NUCLEOTIDE SEQUENCE</scope>
</reference>
<feature type="compositionally biased region" description="Polar residues" evidence="1">
    <location>
        <begin position="76"/>
        <end position="92"/>
    </location>
</feature>
<evidence type="ECO:0000313" key="2">
    <source>
        <dbReference type="EMBL" id="CAL1678095.1"/>
    </source>
</evidence>
<feature type="compositionally biased region" description="Polar residues" evidence="1">
    <location>
        <begin position="121"/>
        <end position="130"/>
    </location>
</feature>
<evidence type="ECO:0000313" key="3">
    <source>
        <dbReference type="Proteomes" id="UP001497644"/>
    </source>
</evidence>
<name>A0AAV2NDW3_9HYME</name>